<comment type="caution">
    <text evidence="2">The sequence shown here is derived from an EMBL/GenBank/DDBJ whole genome shotgun (WGS) entry which is preliminary data.</text>
</comment>
<proteinExistence type="predicted"/>
<dbReference type="Proteomes" id="UP000822688">
    <property type="component" value="Chromosome 11"/>
</dbReference>
<name>A0A8T0GIH5_CERPU</name>
<protein>
    <submittedName>
        <fullName evidence="2">Uncharacterized protein</fullName>
    </submittedName>
</protein>
<feature type="region of interest" description="Disordered" evidence="1">
    <location>
        <begin position="39"/>
        <end position="87"/>
    </location>
</feature>
<gene>
    <name evidence="2" type="ORF">KC19_11G168600</name>
</gene>
<organism evidence="2 3">
    <name type="scientific">Ceratodon purpureus</name>
    <name type="common">Fire moss</name>
    <name type="synonym">Dicranum purpureum</name>
    <dbReference type="NCBI Taxonomy" id="3225"/>
    <lineage>
        <taxon>Eukaryota</taxon>
        <taxon>Viridiplantae</taxon>
        <taxon>Streptophyta</taxon>
        <taxon>Embryophyta</taxon>
        <taxon>Bryophyta</taxon>
        <taxon>Bryophytina</taxon>
        <taxon>Bryopsida</taxon>
        <taxon>Dicranidae</taxon>
        <taxon>Pseudoditrichales</taxon>
        <taxon>Ditrichaceae</taxon>
        <taxon>Ceratodon</taxon>
    </lineage>
</organism>
<evidence type="ECO:0000256" key="1">
    <source>
        <dbReference type="SAM" id="MobiDB-lite"/>
    </source>
</evidence>
<evidence type="ECO:0000313" key="2">
    <source>
        <dbReference type="EMBL" id="KAG0557959.1"/>
    </source>
</evidence>
<dbReference type="EMBL" id="CM026432">
    <property type="protein sequence ID" value="KAG0557959.1"/>
    <property type="molecule type" value="Genomic_DNA"/>
</dbReference>
<feature type="compositionally biased region" description="Basic and acidic residues" evidence="1">
    <location>
        <begin position="70"/>
        <end position="87"/>
    </location>
</feature>
<evidence type="ECO:0000313" key="3">
    <source>
        <dbReference type="Proteomes" id="UP000822688"/>
    </source>
</evidence>
<dbReference type="AlphaFoldDB" id="A0A8T0GIH5"/>
<accession>A0A8T0GIH5</accession>
<keyword evidence="3" id="KW-1185">Reference proteome</keyword>
<reference evidence="2 3" key="1">
    <citation type="submission" date="2020-06" db="EMBL/GenBank/DDBJ databases">
        <title>WGS assembly of Ceratodon purpureus strain R40.</title>
        <authorList>
            <person name="Carey S.B."/>
            <person name="Jenkins J."/>
            <person name="Shu S."/>
            <person name="Lovell J.T."/>
            <person name="Sreedasyam A."/>
            <person name="Maumus F."/>
            <person name="Tiley G.P."/>
            <person name="Fernandez-Pozo N."/>
            <person name="Barry K."/>
            <person name="Chen C."/>
            <person name="Wang M."/>
            <person name="Lipzen A."/>
            <person name="Daum C."/>
            <person name="Saski C.A."/>
            <person name="Payton A.C."/>
            <person name="Mcbreen J.C."/>
            <person name="Conrad R.E."/>
            <person name="Kollar L.M."/>
            <person name="Olsson S."/>
            <person name="Huttunen S."/>
            <person name="Landis J.B."/>
            <person name="Wickett N.J."/>
            <person name="Johnson M.G."/>
            <person name="Rensing S.A."/>
            <person name="Grimwood J."/>
            <person name="Schmutz J."/>
            <person name="Mcdaniel S.F."/>
        </authorList>
    </citation>
    <scope>NUCLEOTIDE SEQUENCE [LARGE SCALE GENOMIC DNA]</scope>
    <source>
        <strain evidence="2 3">R40</strain>
    </source>
</reference>
<sequence length="87" mass="9690">MAQRSEISVQLTRPKTFLRNSNRTAILIVLKGRPVTFRTRSRFSSPTRRGEASPTSPLALRPGTGTGTESGDHGRKDMNHDDGRLRE</sequence>